<dbReference type="Proteomes" id="UP000271889">
    <property type="component" value="Unassembled WGS sequence"/>
</dbReference>
<dbReference type="PANTHER" id="PTHR11346">
    <property type="entry name" value="GALECTIN"/>
    <property type="match status" value="1"/>
</dbReference>
<accession>A0A3P6U9G7</accession>
<dbReference type="Pfam" id="PF00337">
    <property type="entry name" value="Gal-bind_lectin"/>
    <property type="match status" value="1"/>
</dbReference>
<evidence type="ECO:0000256" key="2">
    <source>
        <dbReference type="RuleBase" id="RU102079"/>
    </source>
</evidence>
<sequence length="98" mass="11055">AHSGDAPIPVPYVTQLQPLKAGQTLDIHGRINSDATSVEINLLQGAQQIGLGQCVLHINLRFVEKKIVMNTFINKEWGREERESMPYKPGEEYDLKIR</sequence>
<evidence type="ECO:0000313" key="5">
    <source>
        <dbReference type="Proteomes" id="UP000271889"/>
    </source>
</evidence>
<dbReference type="PANTHER" id="PTHR11346:SF174">
    <property type="entry name" value="GALAPTIN LEC-8-RELATED"/>
    <property type="match status" value="1"/>
</dbReference>
<dbReference type="PROSITE" id="PS51304">
    <property type="entry name" value="GALECTIN"/>
    <property type="match status" value="1"/>
</dbReference>
<evidence type="ECO:0000259" key="3">
    <source>
        <dbReference type="PROSITE" id="PS51304"/>
    </source>
</evidence>
<dbReference type="InterPro" id="IPR013320">
    <property type="entry name" value="ConA-like_dom_sf"/>
</dbReference>
<dbReference type="InterPro" id="IPR001079">
    <property type="entry name" value="Galectin_CRD"/>
</dbReference>
<feature type="non-terminal residue" evidence="4">
    <location>
        <position position="1"/>
    </location>
</feature>
<dbReference type="AlphaFoldDB" id="A0A3P6U9G7"/>
<dbReference type="EMBL" id="UYRV01024128">
    <property type="protein sequence ID" value="VDK74904.1"/>
    <property type="molecule type" value="Genomic_DNA"/>
</dbReference>
<protein>
    <recommendedName>
        <fullName evidence="2">Galectin</fullName>
    </recommendedName>
</protein>
<dbReference type="SMART" id="SM00908">
    <property type="entry name" value="Gal-bind_lectin"/>
    <property type="match status" value="1"/>
</dbReference>
<dbReference type="GO" id="GO:0030246">
    <property type="term" value="F:carbohydrate binding"/>
    <property type="evidence" value="ECO:0007669"/>
    <property type="project" value="UniProtKB-UniRule"/>
</dbReference>
<dbReference type="CDD" id="cd00070">
    <property type="entry name" value="GLECT"/>
    <property type="match status" value="1"/>
</dbReference>
<name>A0A3P6U9G7_CYLGO</name>
<evidence type="ECO:0000256" key="1">
    <source>
        <dbReference type="ARBA" id="ARBA00022734"/>
    </source>
</evidence>
<gene>
    <name evidence="4" type="ORF">CGOC_LOCUS7086</name>
</gene>
<evidence type="ECO:0000313" key="4">
    <source>
        <dbReference type="EMBL" id="VDK74904.1"/>
    </source>
</evidence>
<dbReference type="SUPFAM" id="SSF49899">
    <property type="entry name" value="Concanavalin A-like lectins/glucanases"/>
    <property type="match status" value="1"/>
</dbReference>
<dbReference type="GO" id="GO:0016936">
    <property type="term" value="F:galactoside binding"/>
    <property type="evidence" value="ECO:0007669"/>
    <property type="project" value="TreeGrafter"/>
</dbReference>
<proteinExistence type="predicted"/>
<keyword evidence="5" id="KW-1185">Reference proteome</keyword>
<dbReference type="Gene3D" id="2.60.120.200">
    <property type="match status" value="1"/>
</dbReference>
<dbReference type="OrthoDB" id="6251307at2759"/>
<dbReference type="InterPro" id="IPR044156">
    <property type="entry name" value="Galectin-like"/>
</dbReference>
<reference evidence="4 5" key="1">
    <citation type="submission" date="2018-11" db="EMBL/GenBank/DDBJ databases">
        <authorList>
            <consortium name="Pathogen Informatics"/>
        </authorList>
    </citation>
    <scope>NUCLEOTIDE SEQUENCE [LARGE SCALE GENOMIC DNA]</scope>
</reference>
<dbReference type="SMART" id="SM00276">
    <property type="entry name" value="GLECT"/>
    <property type="match status" value="1"/>
</dbReference>
<keyword evidence="1 2" id="KW-0430">Lectin</keyword>
<organism evidence="4 5">
    <name type="scientific">Cylicostephanus goldi</name>
    <name type="common">Nematode worm</name>
    <dbReference type="NCBI Taxonomy" id="71465"/>
    <lineage>
        <taxon>Eukaryota</taxon>
        <taxon>Metazoa</taxon>
        <taxon>Ecdysozoa</taxon>
        <taxon>Nematoda</taxon>
        <taxon>Chromadorea</taxon>
        <taxon>Rhabditida</taxon>
        <taxon>Rhabditina</taxon>
        <taxon>Rhabditomorpha</taxon>
        <taxon>Strongyloidea</taxon>
        <taxon>Strongylidae</taxon>
        <taxon>Cylicostephanus</taxon>
    </lineage>
</organism>
<feature type="domain" description="Galectin" evidence="3">
    <location>
        <begin position="11"/>
        <end position="98"/>
    </location>
</feature>